<comment type="caution">
    <text evidence="3">The sequence shown here is derived from an EMBL/GenBank/DDBJ whole genome shotgun (WGS) entry which is preliminary data.</text>
</comment>
<feature type="compositionally biased region" description="Low complexity" evidence="1">
    <location>
        <begin position="41"/>
        <end position="51"/>
    </location>
</feature>
<organism evidence="3 4">
    <name type="scientific">Cryptosporangium minutisporangium</name>
    <dbReference type="NCBI Taxonomy" id="113569"/>
    <lineage>
        <taxon>Bacteria</taxon>
        <taxon>Bacillati</taxon>
        <taxon>Actinomycetota</taxon>
        <taxon>Actinomycetes</taxon>
        <taxon>Cryptosporangiales</taxon>
        <taxon>Cryptosporangiaceae</taxon>
        <taxon>Cryptosporangium</taxon>
    </lineage>
</organism>
<evidence type="ECO:0000313" key="3">
    <source>
        <dbReference type="EMBL" id="GAA3394732.1"/>
    </source>
</evidence>
<feature type="signal peptide" evidence="2">
    <location>
        <begin position="1"/>
        <end position="28"/>
    </location>
</feature>
<proteinExistence type="predicted"/>
<sequence>MNQRVRGCRNVATVTLALTLAVVPGACSEDSESGGTGASSTPQAAVPQAETPAPPPELPLGGRTIFPRYRVVAYYGSIGGGTLGVLGEEPPDRIVRRLRAAAEPFDTPERPVQIAFELIVRIADRKPGPRGIYSHSIKPAVIREYIAAAERAKALVILDIQPGRLSFPDAIKPYRWALEHPNVGIALDPEWRVAWNQVPGKVIGQVSAAEVNEASAYVADIVRTEQLPEKLFLLHQFRRRMLPDIERIVPRPGLAMVQHVDGFGTRPAKDATYAAVRRPEQFHLGYKLFYDEDVALYRPAEVLAFSHPPEYVSYQ</sequence>
<accession>A0ABP6T919</accession>
<feature type="chain" id="PRO_5045314298" description="Lipoprotein" evidence="2">
    <location>
        <begin position="29"/>
        <end position="315"/>
    </location>
</feature>
<name>A0ABP6T919_9ACTN</name>
<dbReference type="RefSeq" id="WP_345732105.1">
    <property type="nucleotide sequence ID" value="NZ_BAAAYN010000045.1"/>
</dbReference>
<dbReference type="Proteomes" id="UP001501676">
    <property type="component" value="Unassembled WGS sequence"/>
</dbReference>
<gene>
    <name evidence="3" type="ORF">GCM10020369_65260</name>
</gene>
<protein>
    <recommendedName>
        <fullName evidence="5">Lipoprotein</fullName>
    </recommendedName>
</protein>
<keyword evidence="4" id="KW-1185">Reference proteome</keyword>
<evidence type="ECO:0008006" key="5">
    <source>
        <dbReference type="Google" id="ProtNLM"/>
    </source>
</evidence>
<evidence type="ECO:0000256" key="2">
    <source>
        <dbReference type="SAM" id="SignalP"/>
    </source>
</evidence>
<evidence type="ECO:0000256" key="1">
    <source>
        <dbReference type="SAM" id="MobiDB-lite"/>
    </source>
</evidence>
<reference evidence="4" key="1">
    <citation type="journal article" date="2019" name="Int. J. Syst. Evol. Microbiol.">
        <title>The Global Catalogue of Microorganisms (GCM) 10K type strain sequencing project: providing services to taxonomists for standard genome sequencing and annotation.</title>
        <authorList>
            <consortium name="The Broad Institute Genomics Platform"/>
            <consortium name="The Broad Institute Genome Sequencing Center for Infectious Disease"/>
            <person name="Wu L."/>
            <person name="Ma J."/>
        </authorList>
    </citation>
    <scope>NUCLEOTIDE SEQUENCE [LARGE SCALE GENOMIC DNA]</scope>
    <source>
        <strain evidence="4">JCM 9458</strain>
    </source>
</reference>
<keyword evidence="2" id="KW-0732">Signal</keyword>
<dbReference type="EMBL" id="BAAAYN010000045">
    <property type="protein sequence ID" value="GAA3394732.1"/>
    <property type="molecule type" value="Genomic_DNA"/>
</dbReference>
<evidence type="ECO:0000313" key="4">
    <source>
        <dbReference type="Proteomes" id="UP001501676"/>
    </source>
</evidence>
<feature type="region of interest" description="Disordered" evidence="1">
    <location>
        <begin position="28"/>
        <end position="61"/>
    </location>
</feature>